<proteinExistence type="predicted"/>
<dbReference type="SUPFAM" id="SSF52172">
    <property type="entry name" value="CheY-like"/>
    <property type="match status" value="1"/>
</dbReference>
<evidence type="ECO:0000256" key="7">
    <source>
        <dbReference type="ARBA" id="ARBA00023125"/>
    </source>
</evidence>
<feature type="domain" description="Response regulatory" evidence="12">
    <location>
        <begin position="2"/>
        <end position="118"/>
    </location>
</feature>
<dbReference type="PROSITE" id="PS01124">
    <property type="entry name" value="HTH_ARAC_FAMILY_2"/>
    <property type="match status" value="1"/>
</dbReference>
<dbReference type="GO" id="GO:0003700">
    <property type="term" value="F:DNA-binding transcription factor activity"/>
    <property type="evidence" value="ECO:0007669"/>
    <property type="project" value="InterPro"/>
</dbReference>
<dbReference type="GO" id="GO:0005737">
    <property type="term" value="C:cytoplasm"/>
    <property type="evidence" value="ECO:0007669"/>
    <property type="project" value="UniProtKB-SubCell"/>
</dbReference>
<evidence type="ECO:0000256" key="10">
    <source>
        <dbReference type="PROSITE-ProRule" id="PRU00169"/>
    </source>
</evidence>
<dbReference type="SUPFAM" id="SSF46689">
    <property type="entry name" value="Homeodomain-like"/>
    <property type="match status" value="2"/>
</dbReference>
<evidence type="ECO:0000256" key="9">
    <source>
        <dbReference type="ARBA" id="ARBA00024867"/>
    </source>
</evidence>
<dbReference type="PROSITE" id="PS50110">
    <property type="entry name" value="RESPONSE_REGULATORY"/>
    <property type="match status" value="1"/>
</dbReference>
<evidence type="ECO:0000256" key="8">
    <source>
        <dbReference type="ARBA" id="ARBA00023163"/>
    </source>
</evidence>
<dbReference type="GO" id="GO:0043565">
    <property type="term" value="F:sequence-specific DNA binding"/>
    <property type="evidence" value="ECO:0007669"/>
    <property type="project" value="InterPro"/>
</dbReference>
<accession>A0A7G5MNX4</accession>
<evidence type="ECO:0000259" key="11">
    <source>
        <dbReference type="PROSITE" id="PS01124"/>
    </source>
</evidence>
<dbReference type="Pfam" id="PF12833">
    <property type="entry name" value="HTH_18"/>
    <property type="match status" value="1"/>
</dbReference>
<evidence type="ECO:0000256" key="5">
    <source>
        <dbReference type="ARBA" id="ARBA00023012"/>
    </source>
</evidence>
<dbReference type="CDD" id="cd17536">
    <property type="entry name" value="REC_YesN-like"/>
    <property type="match status" value="1"/>
</dbReference>
<dbReference type="Gene3D" id="1.10.10.60">
    <property type="entry name" value="Homeodomain-like"/>
    <property type="match status" value="2"/>
</dbReference>
<name>A0A7G5MNX4_9FIRM</name>
<dbReference type="InterPro" id="IPR001789">
    <property type="entry name" value="Sig_transdc_resp-reg_receiver"/>
</dbReference>
<evidence type="ECO:0000256" key="3">
    <source>
        <dbReference type="ARBA" id="ARBA00022490"/>
    </source>
</evidence>
<evidence type="ECO:0000313" key="14">
    <source>
        <dbReference type="Proteomes" id="UP000515789"/>
    </source>
</evidence>
<dbReference type="GeneID" id="75053023"/>
<dbReference type="SMART" id="SM00448">
    <property type="entry name" value="REC"/>
    <property type="match status" value="1"/>
</dbReference>
<dbReference type="SMART" id="SM00342">
    <property type="entry name" value="HTH_ARAC"/>
    <property type="match status" value="1"/>
</dbReference>
<dbReference type="PANTHER" id="PTHR42713">
    <property type="entry name" value="HISTIDINE KINASE-RELATED"/>
    <property type="match status" value="1"/>
</dbReference>
<evidence type="ECO:0000256" key="2">
    <source>
        <dbReference type="ARBA" id="ARBA00018672"/>
    </source>
</evidence>
<evidence type="ECO:0000256" key="1">
    <source>
        <dbReference type="ARBA" id="ARBA00004496"/>
    </source>
</evidence>
<gene>
    <name evidence="13" type="ORF">E5259_01180</name>
</gene>
<dbReference type="RefSeq" id="WP_018595422.1">
    <property type="nucleotide sequence ID" value="NZ_AP031416.1"/>
</dbReference>
<dbReference type="InterPro" id="IPR011006">
    <property type="entry name" value="CheY-like_superfamily"/>
</dbReference>
<evidence type="ECO:0000313" key="13">
    <source>
        <dbReference type="EMBL" id="QMW76317.1"/>
    </source>
</evidence>
<dbReference type="AlphaFoldDB" id="A0A7G5MNX4"/>
<keyword evidence="8" id="KW-0804">Transcription</keyword>
<comment type="function">
    <text evidence="9">May play the central regulatory role in sporulation. It may be an element of the effector pathway responsible for the activation of sporulation genes in response to nutritional stress. Spo0A may act in concert with spo0H (a sigma factor) to control the expression of some genes that are critical to the sporulation process.</text>
</comment>
<organism evidence="13 14">
    <name type="scientific">Blautia producta</name>
    <dbReference type="NCBI Taxonomy" id="33035"/>
    <lineage>
        <taxon>Bacteria</taxon>
        <taxon>Bacillati</taxon>
        <taxon>Bacillota</taxon>
        <taxon>Clostridia</taxon>
        <taxon>Lachnospirales</taxon>
        <taxon>Lachnospiraceae</taxon>
        <taxon>Blautia</taxon>
    </lineage>
</organism>
<evidence type="ECO:0000256" key="6">
    <source>
        <dbReference type="ARBA" id="ARBA00023015"/>
    </source>
</evidence>
<dbReference type="Pfam" id="PF00072">
    <property type="entry name" value="Response_reg"/>
    <property type="match status" value="1"/>
</dbReference>
<keyword evidence="6" id="KW-0805">Transcription regulation</keyword>
<sequence>MNLLVADDEMAIRKGMLSLPWGNIGIENVYEAENGLQAKEILQQQKVDIMISDIKMPGLTGLELAEYVKEYDLDTAVILLTGFSDFSYAQKAIRNEVFDYMLKPLRPRDILETVSGVMRRLEQRRYQEKVVRRYETDADSVDLGDQIRHHFRGINPQCMEILQDMAQSFTQDITLNSIADTYHFSPAYLSRMIRKETGYSFSEILNSMRLAEAVWLLREDSVKIGLLCEKSGFRDARYFSQVFKKAFGCSPGEFRKNARQQKSHSIKSILELIQEKK</sequence>
<feature type="modified residue" description="4-aspartylphosphate" evidence="10">
    <location>
        <position position="53"/>
    </location>
</feature>
<keyword evidence="7" id="KW-0238">DNA-binding</keyword>
<reference evidence="13 14" key="1">
    <citation type="submission" date="2019-04" db="EMBL/GenBank/DDBJ databases">
        <authorList>
            <person name="Schori C."/>
            <person name="Ahrens C."/>
        </authorList>
    </citation>
    <scope>NUCLEOTIDE SEQUENCE [LARGE SCALE GENOMIC DNA]</scope>
    <source>
        <strain evidence="13 14">DSM 2950</strain>
    </source>
</reference>
<keyword evidence="5" id="KW-0902">Two-component regulatory system</keyword>
<dbReference type="GO" id="GO:0000160">
    <property type="term" value="P:phosphorelay signal transduction system"/>
    <property type="evidence" value="ECO:0007669"/>
    <property type="project" value="UniProtKB-KW"/>
</dbReference>
<dbReference type="Gene3D" id="3.40.50.2300">
    <property type="match status" value="1"/>
</dbReference>
<protein>
    <recommendedName>
        <fullName evidence="2">Stage 0 sporulation protein A homolog</fullName>
    </recommendedName>
</protein>
<dbReference type="InterPro" id="IPR018060">
    <property type="entry name" value="HTH_AraC"/>
</dbReference>
<comment type="subcellular location">
    <subcellularLocation>
        <location evidence="1">Cytoplasm</location>
    </subcellularLocation>
</comment>
<feature type="domain" description="HTH araC/xylS-type" evidence="11">
    <location>
        <begin position="159"/>
        <end position="257"/>
    </location>
</feature>
<dbReference type="Proteomes" id="UP000515789">
    <property type="component" value="Chromosome"/>
</dbReference>
<keyword evidence="3" id="KW-0963">Cytoplasm</keyword>
<dbReference type="PANTHER" id="PTHR42713:SF3">
    <property type="entry name" value="TRANSCRIPTIONAL REGULATORY PROTEIN HPTR"/>
    <property type="match status" value="1"/>
</dbReference>
<evidence type="ECO:0000256" key="4">
    <source>
        <dbReference type="ARBA" id="ARBA00022553"/>
    </source>
</evidence>
<keyword evidence="4 10" id="KW-0597">Phosphoprotein</keyword>
<dbReference type="InterPro" id="IPR051552">
    <property type="entry name" value="HptR"/>
</dbReference>
<evidence type="ECO:0000259" key="12">
    <source>
        <dbReference type="PROSITE" id="PS50110"/>
    </source>
</evidence>
<dbReference type="EMBL" id="CP039126">
    <property type="protein sequence ID" value="QMW76317.1"/>
    <property type="molecule type" value="Genomic_DNA"/>
</dbReference>
<dbReference type="InterPro" id="IPR009057">
    <property type="entry name" value="Homeodomain-like_sf"/>
</dbReference>